<dbReference type="RefSeq" id="WP_099068958.1">
    <property type="nucleotide sequence ID" value="NZ_LAHD01000042.1"/>
</dbReference>
<accession>A0A9Q5ZBQ0</accession>
<sequence>MTFNPRQTTIKFLRQIGFTTGTKIWLRFSWDLPTEMIPKNWNNYCRNGQFVYSHYILCGKITQQGFQLYCCAYGGRDKQGNTCWRLTPKRYADGWALAFKMSYLGATVSFYPNQPDKGISNQHVNQCQCLFYEIDDLALNEQRQAVDWLKDEMNLEPAAVVYTGGKSLHVYFKCSHSLNPAEWLYLNRQLTIIQNADPAICNLARSMRLPGMLRRRVVDGILSATIPITLEHWSNCQYNVEELKTAFDSTALFPYELSEQHWRKWVQLLTRAKNGEVIDPQTALLQPSVTVPRSTLHCRRGTVIQATTRDNGSSLKQLRASGVSVPLSICLTLSDRTLLTYGESEGNRNNSGYKLARNLLGTSNLLTRHRIAYYPEPRQLFDRYCDRCTPPLESTEADTIWHSANKTTAFASRDFGSIAMSIREWKSHRTSKKQCVRKPKRLVNARLTKSM</sequence>
<dbReference type="EMBL" id="LAHD01000042">
    <property type="protein sequence ID" value="PHK03135.1"/>
    <property type="molecule type" value="Genomic_DNA"/>
</dbReference>
<reference evidence="1 2" key="1">
    <citation type="submission" date="2015-02" db="EMBL/GenBank/DDBJ databases">
        <title>Nostoc linckia genome annotation.</title>
        <authorList>
            <person name="Zhou Z."/>
        </authorList>
    </citation>
    <scope>NUCLEOTIDE SEQUENCE [LARGE SCALE GENOMIC DNA]</scope>
    <source>
        <strain evidence="2">z8</strain>
    </source>
</reference>
<name>A0A9Q5ZBQ0_NOSLI</name>
<organism evidence="1 2">
    <name type="scientific">Nostoc linckia z8</name>
    <dbReference type="NCBI Taxonomy" id="1628746"/>
    <lineage>
        <taxon>Bacteria</taxon>
        <taxon>Bacillati</taxon>
        <taxon>Cyanobacteriota</taxon>
        <taxon>Cyanophyceae</taxon>
        <taxon>Nostocales</taxon>
        <taxon>Nostocaceae</taxon>
        <taxon>Nostoc</taxon>
    </lineage>
</organism>
<evidence type="ECO:0000313" key="2">
    <source>
        <dbReference type="Proteomes" id="UP000222310"/>
    </source>
</evidence>
<dbReference type="AlphaFoldDB" id="A0A9Q5ZBQ0"/>
<dbReference type="Gene3D" id="3.30.70.1790">
    <property type="entry name" value="RepB DNA-primase, N-terminal domain"/>
    <property type="match status" value="1"/>
</dbReference>
<evidence type="ECO:0000313" key="1">
    <source>
        <dbReference type="EMBL" id="PHK03135.1"/>
    </source>
</evidence>
<dbReference type="GeneID" id="57092420"/>
<comment type="caution">
    <text evidence="1">The sequence shown here is derived from an EMBL/GenBank/DDBJ whole genome shotgun (WGS) entry which is preliminary data.</text>
</comment>
<evidence type="ECO:0008006" key="3">
    <source>
        <dbReference type="Google" id="ProtNLM"/>
    </source>
</evidence>
<proteinExistence type="predicted"/>
<gene>
    <name evidence="1" type="ORF">VF08_16150</name>
</gene>
<dbReference type="Proteomes" id="UP000222310">
    <property type="component" value="Unassembled WGS sequence"/>
</dbReference>
<protein>
    <recommendedName>
        <fullName evidence="3">Primase C-terminal 1 domain-containing protein</fullName>
    </recommendedName>
</protein>